<protein>
    <submittedName>
        <fullName evidence="1">Uncharacterized protein</fullName>
    </submittedName>
</protein>
<proteinExistence type="predicted"/>
<keyword evidence="2" id="KW-1185">Reference proteome</keyword>
<dbReference type="AlphaFoldDB" id="A0A2C5YDV2"/>
<organism evidence="1 2">
    <name type="scientific">Ophiocordyceps australis</name>
    <dbReference type="NCBI Taxonomy" id="1399860"/>
    <lineage>
        <taxon>Eukaryota</taxon>
        <taxon>Fungi</taxon>
        <taxon>Dikarya</taxon>
        <taxon>Ascomycota</taxon>
        <taxon>Pezizomycotina</taxon>
        <taxon>Sordariomycetes</taxon>
        <taxon>Hypocreomycetidae</taxon>
        <taxon>Hypocreales</taxon>
        <taxon>Ophiocordycipitaceae</taxon>
        <taxon>Ophiocordyceps</taxon>
    </lineage>
</organism>
<dbReference type="EMBL" id="NJET01000022">
    <property type="protein sequence ID" value="PHH65051.1"/>
    <property type="molecule type" value="Genomic_DNA"/>
</dbReference>
<evidence type="ECO:0000313" key="1">
    <source>
        <dbReference type="EMBL" id="PHH65051.1"/>
    </source>
</evidence>
<dbReference type="STRING" id="1399860.A0A2C5YDV2"/>
<comment type="caution">
    <text evidence="1">The sequence shown here is derived from an EMBL/GenBank/DDBJ whole genome shotgun (WGS) entry which is preliminary data.</text>
</comment>
<accession>A0A2C5YDV2</accession>
<sequence>MFPPDKLDSTPTDVFFATCSAVPGIYHDTDLLRAGLLPRPAISQLRHRLRCTLDSLHAWIASLPSGWQSDGKTTPLVALRHAVILNLHQECQLLNVSILPAGLASSAPVAQDSASSHSCSSSVSVDTASALREQEATFKHALALQVFELARDKLAQPATFPGIFIFILPVRSAADHLDPLDQEARKLRDHVKAQLIGDHGFGIVKMREVRMPDSC</sequence>
<reference evidence="1 2" key="1">
    <citation type="submission" date="2017-06" db="EMBL/GenBank/DDBJ databases">
        <title>Ant-infecting Ophiocordyceps genomes reveal a high diversity of potential behavioral manipulation genes and a possible major role for enterotoxins.</title>
        <authorList>
            <person name="De Bekker C."/>
            <person name="Evans H.C."/>
            <person name="Brachmann A."/>
            <person name="Hughes D.P."/>
        </authorList>
    </citation>
    <scope>NUCLEOTIDE SEQUENCE [LARGE SCALE GENOMIC DNA]</scope>
    <source>
        <strain evidence="1 2">Map64</strain>
    </source>
</reference>
<dbReference type="Proteomes" id="UP000226192">
    <property type="component" value="Unassembled WGS sequence"/>
</dbReference>
<evidence type="ECO:0000313" key="2">
    <source>
        <dbReference type="Proteomes" id="UP000226192"/>
    </source>
</evidence>
<gene>
    <name evidence="1" type="ORF">CDD81_3449</name>
</gene>
<name>A0A2C5YDV2_9HYPO</name>